<keyword evidence="3" id="KW-0663">Pyridoxal phosphate</keyword>
<accession>E4KRD0</accession>
<evidence type="ECO:0000256" key="1">
    <source>
        <dbReference type="ARBA" id="ARBA00001933"/>
    </source>
</evidence>
<comment type="caution">
    <text evidence="5">The sequence shown here is derived from an EMBL/GenBank/DDBJ whole genome shotgun (WGS) entry which is preliminary data.</text>
</comment>
<gene>
    <name evidence="5" type="ORF">HMPREF9257_0430</name>
</gene>
<dbReference type="Pfam" id="PF01212">
    <property type="entry name" value="Beta_elim_lyase"/>
    <property type="match status" value="1"/>
</dbReference>
<organism evidence="5 6">
    <name type="scientific">Eremococcus coleocola ACS-139-V-Col8</name>
    <dbReference type="NCBI Taxonomy" id="908337"/>
    <lineage>
        <taxon>Bacteria</taxon>
        <taxon>Bacillati</taxon>
        <taxon>Bacillota</taxon>
        <taxon>Bacilli</taxon>
        <taxon>Lactobacillales</taxon>
        <taxon>Aerococcaceae</taxon>
        <taxon>Eremococcus</taxon>
    </lineage>
</organism>
<proteinExistence type="inferred from homology"/>
<evidence type="ECO:0000313" key="6">
    <source>
        <dbReference type="Proteomes" id="UP000005990"/>
    </source>
</evidence>
<keyword evidence="5" id="KW-0456">Lyase</keyword>
<dbReference type="InterPro" id="IPR015422">
    <property type="entry name" value="PyrdxlP-dep_Trfase_small"/>
</dbReference>
<reference evidence="5 6" key="1">
    <citation type="submission" date="2010-10" db="EMBL/GenBank/DDBJ databases">
        <authorList>
            <person name="Durkin A.S."/>
            <person name="Madupu R."/>
            <person name="Torralba M."/>
            <person name="Gillis M."/>
            <person name="Methe B."/>
            <person name="Sutton G."/>
            <person name="Nelson K.E."/>
        </authorList>
    </citation>
    <scope>NUCLEOTIDE SEQUENCE [LARGE SCALE GENOMIC DNA]</scope>
    <source>
        <strain evidence="5 6">ACS-139-V-Col8</strain>
    </source>
</reference>
<dbReference type="GO" id="GO:0016829">
    <property type="term" value="F:lyase activity"/>
    <property type="evidence" value="ECO:0007669"/>
    <property type="project" value="UniProtKB-KW"/>
</dbReference>
<dbReference type="InterPro" id="IPR015424">
    <property type="entry name" value="PyrdxlP-dep_Trfase"/>
</dbReference>
<dbReference type="STRING" id="908337.HMPREF9257_0430"/>
<dbReference type="eggNOG" id="COG2008">
    <property type="taxonomic scope" value="Bacteria"/>
</dbReference>
<dbReference type="InterPro" id="IPR001597">
    <property type="entry name" value="ArAA_b-elim_lyase/Thr_aldolase"/>
</dbReference>
<protein>
    <submittedName>
        <fullName evidence="5">Beta-eliminating lyase</fullName>
    </submittedName>
</protein>
<dbReference type="AlphaFoldDB" id="E4KRD0"/>
<evidence type="ECO:0000313" key="5">
    <source>
        <dbReference type="EMBL" id="EFR30495.1"/>
    </source>
</evidence>
<dbReference type="Proteomes" id="UP000005990">
    <property type="component" value="Unassembled WGS sequence"/>
</dbReference>
<comment type="similarity">
    <text evidence="2">Belongs to the threonine aldolase family.</text>
</comment>
<comment type="cofactor">
    <cofactor evidence="1">
        <name>pyridoxal 5'-phosphate</name>
        <dbReference type="ChEBI" id="CHEBI:597326"/>
    </cofactor>
</comment>
<dbReference type="PANTHER" id="PTHR48097">
    <property type="entry name" value="L-THREONINE ALDOLASE-RELATED"/>
    <property type="match status" value="1"/>
</dbReference>
<evidence type="ECO:0000256" key="3">
    <source>
        <dbReference type="ARBA" id="ARBA00022898"/>
    </source>
</evidence>
<keyword evidence="6" id="KW-1185">Reference proteome</keyword>
<name>E4KRD0_9LACT</name>
<evidence type="ECO:0000256" key="2">
    <source>
        <dbReference type="ARBA" id="ARBA00006966"/>
    </source>
</evidence>
<dbReference type="InterPro" id="IPR015421">
    <property type="entry name" value="PyrdxlP-dep_Trfase_major"/>
</dbReference>
<dbReference type="EMBL" id="AENN01000018">
    <property type="protein sequence ID" value="EFR30495.1"/>
    <property type="molecule type" value="Genomic_DNA"/>
</dbReference>
<dbReference type="GO" id="GO:0006520">
    <property type="term" value="P:amino acid metabolic process"/>
    <property type="evidence" value="ECO:0007669"/>
    <property type="project" value="InterPro"/>
</dbReference>
<feature type="domain" description="Aromatic amino acid beta-eliminating lyase/threonine aldolase" evidence="4">
    <location>
        <begin position="15"/>
        <end position="289"/>
    </location>
</feature>
<dbReference type="Gene3D" id="3.90.1150.10">
    <property type="entry name" value="Aspartate Aminotransferase, domain 1"/>
    <property type="match status" value="1"/>
</dbReference>
<dbReference type="PANTHER" id="PTHR48097:SF5">
    <property type="entry name" value="LOW SPECIFICITY L-THREONINE ALDOLASE"/>
    <property type="match status" value="1"/>
</dbReference>
<sequence>MHFENDYLQGAHPAVLQALMASNEENLPGYGADAYGAKLQDRLREILACSQAQVRLVAGGTQANALVIDMLLDDTEGVLAPDTGHVAVHEAGAIEHSRHKVITIPAQAGKLDASLARTYLENFYADETHPHMVFPGMIYISQPTEYGGLYSKAELEALAKLCQDYQIPLFVDGARLIYGLASPQNDVSLADLAQLADVFYIGGTKVGLLLGEALVFTKNNLPKRFDTLIKQRGALLAKGRVLSVQFEALFKDRLYLDIAQDNARHSQRLTQILHQTGFEFYLDSPTNQQFICLSKDQYDQLKEQVGMSYFGLDDKGQVVARLATAWFTTDADLDQLENLLRSL</sequence>
<dbReference type="SUPFAM" id="SSF53383">
    <property type="entry name" value="PLP-dependent transferases"/>
    <property type="match status" value="1"/>
</dbReference>
<dbReference type="Gene3D" id="3.40.640.10">
    <property type="entry name" value="Type I PLP-dependent aspartate aminotransferase-like (Major domain)"/>
    <property type="match status" value="1"/>
</dbReference>
<evidence type="ECO:0000259" key="4">
    <source>
        <dbReference type="Pfam" id="PF01212"/>
    </source>
</evidence>